<dbReference type="InterPro" id="IPR016181">
    <property type="entry name" value="Acyl_CoA_acyltransferase"/>
</dbReference>
<dbReference type="RefSeq" id="WP_123233052.1">
    <property type="nucleotide sequence ID" value="NZ_RJSG01000002.1"/>
</dbReference>
<evidence type="ECO:0000313" key="2">
    <source>
        <dbReference type="EMBL" id="RNL78552.1"/>
    </source>
</evidence>
<name>A0A3N0DSF4_9ACTN</name>
<dbReference type="SUPFAM" id="SSF55729">
    <property type="entry name" value="Acyl-CoA N-acyltransferases (Nat)"/>
    <property type="match status" value="2"/>
</dbReference>
<feature type="domain" description="N-acetyltransferase" evidence="1">
    <location>
        <begin position="15"/>
        <end position="172"/>
    </location>
</feature>
<sequence length="377" mass="41178">MDPRSRVPTLTDGVVTLRAHTDDDVESVLEQSLDPASLTWTNIPIGYTRDDVKRYVRELLPGGWETGREWAFAVEVAGTYAATVLLRDEGEGRAEIAYAAHPRSRGTGSVDRALRLLLAWGFSPESEGGRGLRTVIWRAFVGNWASRKTAWRLGFSCDGTVRDAMVYRDTLVDGWIGTLLATDELAPRNAWLDVPRIVGADVVLRAHAEHDAERAQQACSDERTAYWLGSLPTPYTLEDAEAYVRSRPEGMATGTALHWAIADPATDDLLGSISIMDLTGQAGPEVGYWAHPDARGRGVMTAAVRLAVRHAFIDEVDGGLGLDKLRLVSAVDNTASRRVAEANGFREGGIERLGTVCRDGRHDTVVYDLVPADLRVS</sequence>
<gene>
    <name evidence="2" type="ORF">EFL95_05525</name>
</gene>
<dbReference type="GO" id="GO:1990189">
    <property type="term" value="F:protein N-terminal-serine acetyltransferase activity"/>
    <property type="evidence" value="ECO:0007669"/>
    <property type="project" value="TreeGrafter"/>
</dbReference>
<dbReference type="Gene3D" id="3.40.630.30">
    <property type="match status" value="2"/>
</dbReference>
<comment type="caution">
    <text evidence="2">The sequence shown here is derived from an EMBL/GenBank/DDBJ whole genome shotgun (WGS) entry which is preliminary data.</text>
</comment>
<dbReference type="GO" id="GO:0005737">
    <property type="term" value="C:cytoplasm"/>
    <property type="evidence" value="ECO:0007669"/>
    <property type="project" value="TreeGrafter"/>
</dbReference>
<dbReference type="GO" id="GO:0008999">
    <property type="term" value="F:protein-N-terminal-alanine acetyltransferase activity"/>
    <property type="evidence" value="ECO:0007669"/>
    <property type="project" value="TreeGrafter"/>
</dbReference>
<keyword evidence="3" id="KW-1185">Reference proteome</keyword>
<dbReference type="Pfam" id="PF13302">
    <property type="entry name" value="Acetyltransf_3"/>
    <property type="match status" value="2"/>
</dbReference>
<keyword evidence="2" id="KW-0808">Transferase</keyword>
<feature type="domain" description="N-acetyltransferase" evidence="1">
    <location>
        <begin position="202"/>
        <end position="373"/>
    </location>
</feature>
<accession>A0A3N0DSF4</accession>
<dbReference type="Proteomes" id="UP000277094">
    <property type="component" value="Unassembled WGS sequence"/>
</dbReference>
<dbReference type="InterPro" id="IPR051908">
    <property type="entry name" value="Ribosomal_N-acetyltransferase"/>
</dbReference>
<dbReference type="OrthoDB" id="9795188at2"/>
<dbReference type="AlphaFoldDB" id="A0A3N0DSF4"/>
<organism evidence="2 3">
    <name type="scientific">Nocardioides marmorisolisilvae</name>
    <dbReference type="NCBI Taxonomy" id="1542737"/>
    <lineage>
        <taxon>Bacteria</taxon>
        <taxon>Bacillati</taxon>
        <taxon>Actinomycetota</taxon>
        <taxon>Actinomycetes</taxon>
        <taxon>Propionibacteriales</taxon>
        <taxon>Nocardioidaceae</taxon>
        <taxon>Nocardioides</taxon>
    </lineage>
</organism>
<reference evidence="2 3" key="1">
    <citation type="submission" date="2018-11" db="EMBL/GenBank/DDBJ databases">
        <authorList>
            <person name="Li F."/>
        </authorList>
    </citation>
    <scope>NUCLEOTIDE SEQUENCE [LARGE SCALE GENOMIC DNA]</scope>
    <source>
        <strain evidence="2 3">KIS18-7</strain>
    </source>
</reference>
<protein>
    <submittedName>
        <fullName evidence="2">GNAT family N-acetyltransferase</fullName>
    </submittedName>
</protein>
<dbReference type="EMBL" id="RJSG01000002">
    <property type="protein sequence ID" value="RNL78552.1"/>
    <property type="molecule type" value="Genomic_DNA"/>
</dbReference>
<dbReference type="PROSITE" id="PS51186">
    <property type="entry name" value="GNAT"/>
    <property type="match status" value="2"/>
</dbReference>
<dbReference type="PANTHER" id="PTHR43441">
    <property type="entry name" value="RIBOSOMAL-PROTEIN-SERINE ACETYLTRANSFERASE"/>
    <property type="match status" value="1"/>
</dbReference>
<evidence type="ECO:0000259" key="1">
    <source>
        <dbReference type="PROSITE" id="PS51186"/>
    </source>
</evidence>
<dbReference type="InterPro" id="IPR000182">
    <property type="entry name" value="GNAT_dom"/>
</dbReference>
<proteinExistence type="predicted"/>
<evidence type="ECO:0000313" key="3">
    <source>
        <dbReference type="Proteomes" id="UP000277094"/>
    </source>
</evidence>
<dbReference type="PANTHER" id="PTHR43441:SF10">
    <property type="entry name" value="ACETYLTRANSFERASE"/>
    <property type="match status" value="1"/>
</dbReference>